<organism evidence="3 4">
    <name type="scientific">Porphyra umbilicalis</name>
    <name type="common">Purple laver</name>
    <name type="synonym">Red alga</name>
    <dbReference type="NCBI Taxonomy" id="2786"/>
    <lineage>
        <taxon>Eukaryota</taxon>
        <taxon>Rhodophyta</taxon>
        <taxon>Bangiophyceae</taxon>
        <taxon>Bangiales</taxon>
        <taxon>Bangiaceae</taxon>
        <taxon>Porphyra</taxon>
    </lineage>
</organism>
<protein>
    <recommendedName>
        <fullName evidence="2">VWFA domain-containing protein</fullName>
    </recommendedName>
</protein>
<feature type="compositionally biased region" description="Pro residues" evidence="1">
    <location>
        <begin position="314"/>
        <end position="356"/>
    </location>
</feature>
<dbReference type="GO" id="GO:0005886">
    <property type="term" value="C:plasma membrane"/>
    <property type="evidence" value="ECO:0007669"/>
    <property type="project" value="TreeGrafter"/>
</dbReference>
<keyword evidence="4" id="KW-1185">Reference proteome</keyword>
<evidence type="ECO:0000313" key="4">
    <source>
        <dbReference type="Proteomes" id="UP000218209"/>
    </source>
</evidence>
<feature type="compositionally biased region" description="Pro residues" evidence="1">
    <location>
        <begin position="375"/>
        <end position="398"/>
    </location>
</feature>
<accession>A0A1X6NYV6</accession>
<dbReference type="Pfam" id="PF07002">
    <property type="entry name" value="Copine"/>
    <property type="match status" value="1"/>
</dbReference>
<feature type="domain" description="VWFA" evidence="2">
    <location>
        <begin position="80"/>
        <end position="275"/>
    </location>
</feature>
<dbReference type="PANTHER" id="PTHR10857">
    <property type="entry name" value="COPINE"/>
    <property type="match status" value="1"/>
</dbReference>
<dbReference type="SUPFAM" id="SSF53300">
    <property type="entry name" value="vWA-like"/>
    <property type="match status" value="1"/>
</dbReference>
<dbReference type="Proteomes" id="UP000218209">
    <property type="component" value="Unassembled WGS sequence"/>
</dbReference>
<dbReference type="EMBL" id="KV918982">
    <property type="protein sequence ID" value="OSX73720.1"/>
    <property type="molecule type" value="Genomic_DNA"/>
</dbReference>
<evidence type="ECO:0000313" key="3">
    <source>
        <dbReference type="EMBL" id="OSX73720.1"/>
    </source>
</evidence>
<dbReference type="AlphaFoldDB" id="A0A1X6NYV6"/>
<proteinExistence type="predicted"/>
<dbReference type="PANTHER" id="PTHR10857:SF106">
    <property type="entry name" value="C2 DOMAIN-CONTAINING PROTEIN"/>
    <property type="match status" value="1"/>
</dbReference>
<sequence length="398" mass="42110">MNTQQLCRGDPLQPMRVSVVTDRHGKERLVAEAEVNLRQLINSKRIPLVCEGKDAGTLVVNSARLSSSASFLDYIMGGCEVNLVIGVDFTASNGDPSKAGTLHYTDRRYPNEYELAIRAVGDILALYDTDQVFPCWGFGGKLPPNYATANHCFALNGTEVPDCVGIDGVLDAYRSAIAHVRLSGPTVFSEIIGSVAVDCANARVTQDAQRYTILLLLTDGTLNDMEATMEQLIRASRLPLSIVIVGVGDADFTDMNLLDADDEESPLHALVERDIVQFVPFRSFRNTPEVLASKVLEEIPAQLLGFMKSRDIKPNPPVPLAASPPQPPQPPQPPPLAAAPPPPPPPPPASPPPPAHEAPATPAYAGAAGAAAGVSPPPPPPPGVTPGSPPPAPACRPP</sequence>
<gene>
    <name evidence="3" type="ORF">BU14_0330s0010</name>
</gene>
<evidence type="ECO:0000259" key="2">
    <source>
        <dbReference type="SMART" id="SM00327"/>
    </source>
</evidence>
<feature type="region of interest" description="Disordered" evidence="1">
    <location>
        <begin position="310"/>
        <end position="398"/>
    </location>
</feature>
<dbReference type="InterPro" id="IPR045052">
    <property type="entry name" value="Copine"/>
</dbReference>
<feature type="compositionally biased region" description="Low complexity" evidence="1">
    <location>
        <begin position="357"/>
        <end position="374"/>
    </location>
</feature>
<reference evidence="3 4" key="1">
    <citation type="submission" date="2017-03" db="EMBL/GenBank/DDBJ databases">
        <title>WGS assembly of Porphyra umbilicalis.</title>
        <authorList>
            <person name="Brawley S.H."/>
            <person name="Blouin N.A."/>
            <person name="Ficko-Blean E."/>
            <person name="Wheeler G.L."/>
            <person name="Lohr M."/>
            <person name="Goodson H.V."/>
            <person name="Jenkins J.W."/>
            <person name="Blaby-Haas C.E."/>
            <person name="Helliwell K.E."/>
            <person name="Chan C."/>
            <person name="Marriage T."/>
            <person name="Bhattacharya D."/>
            <person name="Klein A.S."/>
            <person name="Badis Y."/>
            <person name="Brodie J."/>
            <person name="Cao Y."/>
            <person name="Collen J."/>
            <person name="Dittami S.M."/>
            <person name="Gachon C.M."/>
            <person name="Green B.R."/>
            <person name="Karpowicz S."/>
            <person name="Kim J.W."/>
            <person name="Kudahl U."/>
            <person name="Lin S."/>
            <person name="Michel G."/>
            <person name="Mittag M."/>
            <person name="Olson B.J."/>
            <person name="Pangilinan J."/>
            <person name="Peng Y."/>
            <person name="Qiu H."/>
            <person name="Shu S."/>
            <person name="Singer J.T."/>
            <person name="Smith A.G."/>
            <person name="Sprecher B.N."/>
            <person name="Wagner V."/>
            <person name="Wang W."/>
            <person name="Wang Z.-Y."/>
            <person name="Yan J."/>
            <person name="Yarish C."/>
            <person name="Zoeuner-Riek S."/>
            <person name="Zhuang Y."/>
            <person name="Zou Y."/>
            <person name="Lindquist E.A."/>
            <person name="Grimwood J."/>
            <person name="Barry K."/>
            <person name="Rokhsar D.S."/>
            <person name="Schmutz J."/>
            <person name="Stiller J.W."/>
            <person name="Grossman A.R."/>
            <person name="Prochnik S.E."/>
        </authorList>
    </citation>
    <scope>NUCLEOTIDE SEQUENCE [LARGE SCALE GENOMIC DNA]</scope>
    <source>
        <strain evidence="3">4086291</strain>
    </source>
</reference>
<dbReference type="InterPro" id="IPR010734">
    <property type="entry name" value="Copine_C"/>
</dbReference>
<dbReference type="SMART" id="SM00327">
    <property type="entry name" value="VWA"/>
    <property type="match status" value="1"/>
</dbReference>
<evidence type="ECO:0000256" key="1">
    <source>
        <dbReference type="SAM" id="MobiDB-lite"/>
    </source>
</evidence>
<dbReference type="InterPro" id="IPR002035">
    <property type="entry name" value="VWF_A"/>
</dbReference>
<name>A0A1X6NYV6_PORUM</name>
<dbReference type="GO" id="GO:0071277">
    <property type="term" value="P:cellular response to calcium ion"/>
    <property type="evidence" value="ECO:0007669"/>
    <property type="project" value="TreeGrafter"/>
</dbReference>
<dbReference type="OrthoDB" id="1591at2759"/>
<dbReference type="InterPro" id="IPR036465">
    <property type="entry name" value="vWFA_dom_sf"/>
</dbReference>
<dbReference type="GO" id="GO:0005544">
    <property type="term" value="F:calcium-dependent phospholipid binding"/>
    <property type="evidence" value="ECO:0007669"/>
    <property type="project" value="InterPro"/>
</dbReference>